<keyword evidence="2" id="KW-1185">Reference proteome</keyword>
<dbReference type="RefSeq" id="WP_020582949.1">
    <property type="nucleotide sequence ID" value="NZ_JOJP01000001.1"/>
</dbReference>
<protein>
    <recommendedName>
        <fullName evidence="3">Peptidase C39-like domain-containing protein</fullName>
    </recommendedName>
</protein>
<dbReference type="AlphaFoldDB" id="A0A081KB35"/>
<organism evidence="1 2">
    <name type="scientific">Endozoicomonas elysicola</name>
    <dbReference type="NCBI Taxonomy" id="305900"/>
    <lineage>
        <taxon>Bacteria</taxon>
        <taxon>Pseudomonadati</taxon>
        <taxon>Pseudomonadota</taxon>
        <taxon>Gammaproteobacteria</taxon>
        <taxon>Oceanospirillales</taxon>
        <taxon>Endozoicomonadaceae</taxon>
        <taxon>Endozoicomonas</taxon>
    </lineage>
</organism>
<gene>
    <name evidence="1" type="ORF">GV64_11955</name>
</gene>
<accession>A0A081KB35</accession>
<reference evidence="1 2" key="1">
    <citation type="submission" date="2014-06" db="EMBL/GenBank/DDBJ databases">
        <title>Whole Genome Sequences of Three Symbiotic Endozoicomonas Bacteria.</title>
        <authorList>
            <person name="Neave M.J."/>
            <person name="Apprill A."/>
            <person name="Voolstra C.R."/>
        </authorList>
    </citation>
    <scope>NUCLEOTIDE SEQUENCE [LARGE SCALE GENOMIC DNA]</scope>
    <source>
        <strain evidence="1 2">DSM 22380</strain>
    </source>
</reference>
<comment type="caution">
    <text evidence="1">The sequence shown here is derived from an EMBL/GenBank/DDBJ whole genome shotgun (WGS) entry which is preliminary data.</text>
</comment>
<dbReference type="EMBL" id="JOJP01000001">
    <property type="protein sequence ID" value="KEI71361.1"/>
    <property type="molecule type" value="Genomic_DNA"/>
</dbReference>
<dbReference type="Proteomes" id="UP000027997">
    <property type="component" value="Unassembled WGS sequence"/>
</dbReference>
<evidence type="ECO:0008006" key="3">
    <source>
        <dbReference type="Google" id="ProtNLM"/>
    </source>
</evidence>
<evidence type="ECO:0000313" key="1">
    <source>
        <dbReference type="EMBL" id="KEI71361.1"/>
    </source>
</evidence>
<evidence type="ECO:0000313" key="2">
    <source>
        <dbReference type="Proteomes" id="UP000027997"/>
    </source>
</evidence>
<name>A0A081KB35_9GAMM</name>
<sequence>MLAFLLSLTLVVMAEPVARKECVEKTRYRLDGEVDNYTFSFPVHNVQKALQEIPGQHKYNQIKLWSCGPNAIARAMILVSGESIFLSDSEYVHFAQSVPKTLGEYIDHRFDERLNIDNHLLKTLNYPMRLFYINSFLQLITTRLSLDVGAFPVWLADYMNEYVALSNRSGFYFEFYSATTFQRMRDEIQSHLSMGHAVIPLVIMGPLNWHYLNIIGWDDITGTVMIMDTDSRIYRWSVYVLECLMNTGIKHQGAGLDDMFSLGVSILGNQISEINYFNTIFVSLQPSSDK</sequence>
<proteinExistence type="predicted"/>